<evidence type="ECO:0000256" key="2">
    <source>
        <dbReference type="ARBA" id="ARBA00022475"/>
    </source>
</evidence>
<evidence type="ECO:0000256" key="1">
    <source>
        <dbReference type="ARBA" id="ARBA00004533"/>
    </source>
</evidence>
<evidence type="ECO:0000313" key="7">
    <source>
        <dbReference type="EMBL" id="RUO64469.1"/>
    </source>
</evidence>
<dbReference type="PANTHER" id="PTHR30606:SF9">
    <property type="entry name" value="LIPID A BIOSYNTHESIS LAUROYLTRANSFERASE"/>
    <property type="match status" value="1"/>
</dbReference>
<dbReference type="AlphaFoldDB" id="A0A432YSG1"/>
<keyword evidence="2" id="KW-1003">Cell membrane</keyword>
<evidence type="ECO:0000256" key="4">
    <source>
        <dbReference type="ARBA" id="ARBA00022679"/>
    </source>
</evidence>
<dbReference type="PANTHER" id="PTHR30606">
    <property type="entry name" value="LIPID A BIOSYNTHESIS LAUROYL ACYLTRANSFERASE"/>
    <property type="match status" value="1"/>
</dbReference>
<dbReference type="EMBL" id="PIQA01000004">
    <property type="protein sequence ID" value="RUO64469.1"/>
    <property type="molecule type" value="Genomic_DNA"/>
</dbReference>
<keyword evidence="5" id="KW-0472">Membrane</keyword>
<evidence type="ECO:0000256" key="5">
    <source>
        <dbReference type="ARBA" id="ARBA00023136"/>
    </source>
</evidence>
<dbReference type="Pfam" id="PF03279">
    <property type="entry name" value="Lip_A_acyltrans"/>
    <property type="match status" value="1"/>
</dbReference>
<dbReference type="InterPro" id="IPR014548">
    <property type="entry name" value="Ac_Trasf"/>
</dbReference>
<reference evidence="7 8" key="1">
    <citation type="journal article" date="2011" name="Front. Microbiol.">
        <title>Genomic signatures of strain selection and enhancement in Bacillus atrophaeus var. globigii, a historical biowarfare simulant.</title>
        <authorList>
            <person name="Gibbons H.S."/>
            <person name="Broomall S.M."/>
            <person name="McNew L.A."/>
            <person name="Daligault H."/>
            <person name="Chapman C."/>
            <person name="Bruce D."/>
            <person name="Karavis M."/>
            <person name="Krepps M."/>
            <person name="McGregor P.A."/>
            <person name="Hong C."/>
            <person name="Park K.H."/>
            <person name="Akmal A."/>
            <person name="Feldman A."/>
            <person name="Lin J.S."/>
            <person name="Chang W.E."/>
            <person name="Higgs B.W."/>
            <person name="Demirev P."/>
            <person name="Lindquist J."/>
            <person name="Liem A."/>
            <person name="Fochler E."/>
            <person name="Read T.D."/>
            <person name="Tapia R."/>
            <person name="Johnson S."/>
            <person name="Bishop-Lilly K.A."/>
            <person name="Detter C."/>
            <person name="Han C."/>
            <person name="Sozhamannan S."/>
            <person name="Rosenzweig C.N."/>
            <person name="Skowronski E.W."/>
        </authorList>
    </citation>
    <scope>NUCLEOTIDE SEQUENCE [LARGE SCALE GENOMIC DNA]</scope>
    <source>
        <strain evidence="7 8">TPS4-2</strain>
    </source>
</reference>
<comment type="subcellular location">
    <subcellularLocation>
        <location evidence="1">Cell inner membrane</location>
    </subcellularLocation>
</comment>
<accession>A0A432YSG1</accession>
<dbReference type="GO" id="GO:0009247">
    <property type="term" value="P:glycolipid biosynthetic process"/>
    <property type="evidence" value="ECO:0007669"/>
    <property type="project" value="UniProtKB-ARBA"/>
</dbReference>
<organism evidence="7 8">
    <name type="scientific">Idiomarina piscisalsi</name>
    <dbReference type="NCBI Taxonomy" id="1096243"/>
    <lineage>
        <taxon>Bacteria</taxon>
        <taxon>Pseudomonadati</taxon>
        <taxon>Pseudomonadota</taxon>
        <taxon>Gammaproteobacteria</taxon>
        <taxon>Alteromonadales</taxon>
        <taxon>Idiomarinaceae</taxon>
        <taxon>Idiomarina</taxon>
    </lineage>
</organism>
<evidence type="ECO:0000313" key="8">
    <source>
        <dbReference type="Proteomes" id="UP000288361"/>
    </source>
</evidence>
<keyword evidence="4 7" id="KW-0808">Transferase</keyword>
<dbReference type="GO" id="GO:0016746">
    <property type="term" value="F:acyltransferase activity"/>
    <property type="evidence" value="ECO:0007669"/>
    <property type="project" value="UniProtKB-KW"/>
</dbReference>
<dbReference type="Proteomes" id="UP000288361">
    <property type="component" value="Unassembled WGS sequence"/>
</dbReference>
<proteinExistence type="predicted"/>
<dbReference type="GO" id="GO:0005886">
    <property type="term" value="C:plasma membrane"/>
    <property type="evidence" value="ECO:0007669"/>
    <property type="project" value="UniProtKB-SubCell"/>
</dbReference>
<keyword evidence="6" id="KW-0012">Acyltransferase</keyword>
<gene>
    <name evidence="7" type="ORF">CWI73_07180</name>
</gene>
<dbReference type="InterPro" id="IPR004960">
    <property type="entry name" value="LipA_acyltrans"/>
</dbReference>
<dbReference type="CDD" id="cd07984">
    <property type="entry name" value="LPLAT_LABLAT-like"/>
    <property type="match status" value="1"/>
</dbReference>
<dbReference type="RefSeq" id="WP_126752154.1">
    <property type="nucleotide sequence ID" value="NZ_JBHUMT010000001.1"/>
</dbReference>
<evidence type="ECO:0000256" key="3">
    <source>
        <dbReference type="ARBA" id="ARBA00022519"/>
    </source>
</evidence>
<dbReference type="PIRSF" id="PIRSF028561">
    <property type="entry name" value="Ac_Trasf"/>
    <property type="match status" value="1"/>
</dbReference>
<keyword evidence="3" id="KW-0997">Cell inner membrane</keyword>
<comment type="caution">
    <text evidence="7">The sequence shown here is derived from an EMBL/GenBank/DDBJ whole genome shotgun (WGS) entry which is preliminary data.</text>
</comment>
<sequence length="314" mass="36279">MAEQHWAKTEERGSYWGILFVLRAYQYGGHWLMRLVLAPVITYFFLTGKASRRASCQFLKRVHEFAGGKSPFTQPPGWRKSWYHFWQFGLHALEKIDAWVGKSPKYTVRNCGDTQFSELEKRPEGGLLVGSHLGNLEVARAMAGKKYSRRLNVLVFTQHAQSFNKALKTVNPKADIDLIQVTDIDMGLAIMLKERIDNGEYVVIVGDRTSVTAPRQSVTHEFLGQPAPFALGPWILASVLECPVYFLFCLKNPEDGNYDLYLNFACEQLKLPRKSRQEALQPVLKQYAEQLEQLAIRYPYQWFNFFDFWHKDSQ</sequence>
<protein>
    <submittedName>
        <fullName evidence="7">Acetyltransferase</fullName>
    </submittedName>
</protein>
<evidence type="ECO:0000256" key="6">
    <source>
        <dbReference type="ARBA" id="ARBA00023315"/>
    </source>
</evidence>
<name>A0A432YSG1_9GAMM</name>